<evidence type="ECO:0008006" key="2">
    <source>
        <dbReference type="Google" id="ProtNLM"/>
    </source>
</evidence>
<dbReference type="Gene3D" id="2.40.160.60">
    <property type="entry name" value="Outer membrane protein transport protein (OMPP1/FadL/TodX)"/>
    <property type="match status" value="2"/>
</dbReference>
<name>A0A644VBJ3_9ZZZZ</name>
<organism evidence="1">
    <name type="scientific">bioreactor metagenome</name>
    <dbReference type="NCBI Taxonomy" id="1076179"/>
    <lineage>
        <taxon>unclassified sequences</taxon>
        <taxon>metagenomes</taxon>
        <taxon>ecological metagenomes</taxon>
    </lineage>
</organism>
<dbReference type="SUPFAM" id="SSF56935">
    <property type="entry name" value="Porins"/>
    <property type="match status" value="1"/>
</dbReference>
<reference evidence="1" key="1">
    <citation type="submission" date="2019-08" db="EMBL/GenBank/DDBJ databases">
        <authorList>
            <person name="Kucharzyk K."/>
            <person name="Murdoch R.W."/>
            <person name="Higgins S."/>
            <person name="Loffler F."/>
        </authorList>
    </citation>
    <scope>NUCLEOTIDE SEQUENCE</scope>
</reference>
<evidence type="ECO:0000313" key="1">
    <source>
        <dbReference type="EMBL" id="MPL88709.1"/>
    </source>
</evidence>
<dbReference type="AlphaFoldDB" id="A0A644VBJ3"/>
<comment type="caution">
    <text evidence="1">The sequence shown here is derived from an EMBL/GenBank/DDBJ whole genome shotgun (WGS) entry which is preliminary data.</text>
</comment>
<accession>A0A644VBJ3</accession>
<dbReference type="EMBL" id="VSSQ01000263">
    <property type="protein sequence ID" value="MPL88709.1"/>
    <property type="molecule type" value="Genomic_DNA"/>
</dbReference>
<protein>
    <recommendedName>
        <fullName evidence="2">Outer membrane protein transport protein (OMPP1/FadL/TodX)</fullName>
    </recommendedName>
</protein>
<sequence>MMKKQILLAATVIFSIAVNGQSYSHNALRLGQNPYVATAALFSQTFYEGSARTSAMGNAFISLGGDVGALSINPASSGVYKYSEFSVTPSMVFAPSKTEYLSTSMSDLRNKPTLSSMGYISNLSSLNRGRNSSLSISFAVNRINDFNSRFSAKGTTAGSSWLGSVASGTNGTASSELDVTFEGDTYPYNIGLPWRNILAWNSTLLDLLPGTNNEYIASTENLDGDYISIGGPLNQSFSRETMGNQTEILVNIGGRIGTKLFLGANIGIQALSYTDYQRYKESAQNPANFQTGFKYMDHTFRQSTNGIGLNAKLGVIFLPVAGLRLGATLTTPTIMSLTESWEEQMTSSITGLNPETMTLLSPLGEYSFGMVSPLKLGAGISYVFGRFAIISADVEGVAYNTTRLVKSENGNNAFTNENEDISKDFRFAKNFRLGAEVKPFKNIALRAGYSYYQNAEKSNPNDFSFISAGAGFNSNGGFFLDLSFQHRVAIKERLKLYQDYSGVGAPEGFLTSSANKLYVTFGFRF</sequence>
<proteinExistence type="predicted"/>
<gene>
    <name evidence="1" type="ORF">SDC9_34735</name>
</gene>